<accession>A0A0D2MUH5</accession>
<feature type="compositionally biased region" description="Low complexity" evidence="1">
    <location>
        <begin position="416"/>
        <end position="439"/>
    </location>
</feature>
<dbReference type="InterPro" id="IPR029058">
    <property type="entry name" value="AB_hydrolase_fold"/>
</dbReference>
<reference evidence="3 4" key="1">
    <citation type="journal article" date="2013" name="BMC Genomics">
        <title>Reconstruction of the lipid metabolism for the microalga Monoraphidium neglectum from its genome sequence reveals characteristics suitable for biofuel production.</title>
        <authorList>
            <person name="Bogen C."/>
            <person name="Al-Dilaimi A."/>
            <person name="Albersmeier A."/>
            <person name="Wichmann J."/>
            <person name="Grundmann M."/>
            <person name="Rupp O."/>
            <person name="Lauersen K.J."/>
            <person name="Blifernez-Klassen O."/>
            <person name="Kalinowski J."/>
            <person name="Goesmann A."/>
            <person name="Mussgnug J.H."/>
            <person name="Kruse O."/>
        </authorList>
    </citation>
    <scope>NUCLEOTIDE SEQUENCE [LARGE SCALE GENOMIC DNA]</scope>
    <source>
        <strain evidence="3 4">SAG 48.87</strain>
    </source>
</reference>
<dbReference type="STRING" id="145388.A0A0D2MUH5"/>
<feature type="region of interest" description="Disordered" evidence="1">
    <location>
        <begin position="384"/>
        <end position="467"/>
    </location>
</feature>
<dbReference type="AlphaFoldDB" id="A0A0D2MUH5"/>
<dbReference type="Gene3D" id="3.40.50.1820">
    <property type="entry name" value="alpha/beta hydrolase"/>
    <property type="match status" value="1"/>
</dbReference>
<proteinExistence type="predicted"/>
<dbReference type="GeneID" id="25742768"/>
<dbReference type="EMBL" id="KK102322">
    <property type="protein sequence ID" value="KIY98070.1"/>
    <property type="molecule type" value="Genomic_DNA"/>
</dbReference>
<dbReference type="RefSeq" id="XP_013897090.1">
    <property type="nucleotide sequence ID" value="XM_014041636.1"/>
</dbReference>
<sequence length="491" mass="48477">MTRPTLAIVVSLLASAAALAAGAVPAYSVRALGGASDILGVSGLFYDPTDEIGGVARPPPLVVMWGGFAQPASATHGYAHVFASSGLAVLALDDALAAEPSGGGHKAPTLSRASRRRAEAEAVRRLAGEGAVDAARVAYWGVEHGAAAALEAALAAPEGQAQIIVLQTPWLGAARAHAWRHLTARGWAHAAKALAVATADAAAALLGLPAVAAVPLAGPAGSGALLELPPAELAAHRAAAAARLSTLEARAAKDAAAALPAGSVRAAALLELLFTGDPVRRLLPELPTHLAFYAATGDEDASGADYTRTSKLGRYVSFHAVRAGRYGLLAAGLGVAGSERAGGRGGGGGAGGGGQPVASPDREAFEDAVLDQALMLAALLGRRDDGDAGGPVEPDGERDAAAPPLSGAGEGGAEPPGGQAAAGQVEEAAPEAAAAGAGEDAPELVAGPPGACQTDDTGGSCPNQEASEARGTIQFHLQVVSRRVQLALQSL</sequence>
<dbReference type="KEGG" id="mng:MNEG_9893"/>
<evidence type="ECO:0000313" key="4">
    <source>
        <dbReference type="Proteomes" id="UP000054498"/>
    </source>
</evidence>
<organism evidence="3 4">
    <name type="scientific">Monoraphidium neglectum</name>
    <dbReference type="NCBI Taxonomy" id="145388"/>
    <lineage>
        <taxon>Eukaryota</taxon>
        <taxon>Viridiplantae</taxon>
        <taxon>Chlorophyta</taxon>
        <taxon>core chlorophytes</taxon>
        <taxon>Chlorophyceae</taxon>
        <taxon>CS clade</taxon>
        <taxon>Sphaeropleales</taxon>
        <taxon>Selenastraceae</taxon>
        <taxon>Monoraphidium</taxon>
    </lineage>
</organism>
<feature type="chain" id="PRO_5002248088" evidence="2">
    <location>
        <begin position="23"/>
        <end position="491"/>
    </location>
</feature>
<keyword evidence="2" id="KW-0732">Signal</keyword>
<evidence type="ECO:0000256" key="2">
    <source>
        <dbReference type="SAM" id="SignalP"/>
    </source>
</evidence>
<keyword evidence="4" id="KW-1185">Reference proteome</keyword>
<dbReference type="Proteomes" id="UP000054498">
    <property type="component" value="Unassembled WGS sequence"/>
</dbReference>
<gene>
    <name evidence="3" type="ORF">MNEG_9893</name>
</gene>
<feature type="signal peptide" evidence="2">
    <location>
        <begin position="1"/>
        <end position="22"/>
    </location>
</feature>
<evidence type="ECO:0000313" key="3">
    <source>
        <dbReference type="EMBL" id="KIY98070.1"/>
    </source>
</evidence>
<evidence type="ECO:0000256" key="1">
    <source>
        <dbReference type="SAM" id="MobiDB-lite"/>
    </source>
</evidence>
<feature type="compositionally biased region" description="Polar residues" evidence="1">
    <location>
        <begin position="454"/>
        <end position="466"/>
    </location>
</feature>
<name>A0A0D2MUH5_9CHLO</name>
<dbReference type="SUPFAM" id="SSF53474">
    <property type="entry name" value="alpha/beta-Hydrolases"/>
    <property type="match status" value="1"/>
</dbReference>
<protein>
    <submittedName>
        <fullName evidence="3">Uncharacterized protein</fullName>
    </submittedName>
</protein>